<gene>
    <name evidence="1" type="ORF">J2I48_04935</name>
</gene>
<evidence type="ECO:0000313" key="1">
    <source>
        <dbReference type="EMBL" id="MBO0930327.1"/>
    </source>
</evidence>
<reference evidence="1 2" key="1">
    <citation type="submission" date="2021-03" db="EMBL/GenBank/DDBJ databases">
        <title>Fibrella sp. HMF5036 genome sequencing and assembly.</title>
        <authorList>
            <person name="Kang H."/>
            <person name="Kim H."/>
            <person name="Bae S."/>
            <person name="Joh K."/>
        </authorList>
    </citation>
    <scope>NUCLEOTIDE SEQUENCE [LARGE SCALE GENOMIC DNA]</scope>
    <source>
        <strain evidence="1 2">HMF5036</strain>
    </source>
</reference>
<sequence>MSKLLLDTITFDFLLTDPLKIPLKSRLEIDRADAVYLSVVSLWELGNHVRDGKFQVSINFERYFKKAIRVHGLTLLPIQWDALEYLSSFAYQSVDTLYEKTINGESVTGIKKALHKDTFDRMLIAHALTGQLQIVSPDSLFPFYKSLGLNVLWK</sequence>
<proteinExistence type="predicted"/>
<dbReference type="CDD" id="cd09872">
    <property type="entry name" value="PIN_Sll0205-like"/>
    <property type="match status" value="1"/>
</dbReference>
<dbReference type="InterPro" id="IPR041705">
    <property type="entry name" value="PIN_Sll0205"/>
</dbReference>
<dbReference type="PANTHER" id="PTHR36173:SF2">
    <property type="entry name" value="RIBONUCLEASE VAPC16"/>
    <property type="match status" value="1"/>
</dbReference>
<dbReference type="SUPFAM" id="SSF88723">
    <property type="entry name" value="PIN domain-like"/>
    <property type="match status" value="1"/>
</dbReference>
<dbReference type="InterPro" id="IPR052919">
    <property type="entry name" value="TA_system_RNase"/>
</dbReference>
<evidence type="ECO:0000313" key="2">
    <source>
        <dbReference type="Proteomes" id="UP000664795"/>
    </source>
</evidence>
<dbReference type="Proteomes" id="UP000664795">
    <property type="component" value="Unassembled WGS sequence"/>
</dbReference>
<protein>
    <submittedName>
        <fullName evidence="1">Type II toxin-antitoxin system VapC family toxin</fullName>
    </submittedName>
</protein>
<accession>A0A939G0U0</accession>
<dbReference type="EMBL" id="JAFMYU010000003">
    <property type="protein sequence ID" value="MBO0930327.1"/>
    <property type="molecule type" value="Genomic_DNA"/>
</dbReference>
<dbReference type="InterPro" id="IPR029060">
    <property type="entry name" value="PIN-like_dom_sf"/>
</dbReference>
<organism evidence="1 2">
    <name type="scientific">Fibrella aquatilis</name>
    <dbReference type="NCBI Taxonomy" id="2817059"/>
    <lineage>
        <taxon>Bacteria</taxon>
        <taxon>Pseudomonadati</taxon>
        <taxon>Bacteroidota</taxon>
        <taxon>Cytophagia</taxon>
        <taxon>Cytophagales</taxon>
        <taxon>Spirosomataceae</taxon>
        <taxon>Fibrella</taxon>
    </lineage>
</organism>
<name>A0A939G0U0_9BACT</name>
<comment type="caution">
    <text evidence="1">The sequence shown here is derived from an EMBL/GenBank/DDBJ whole genome shotgun (WGS) entry which is preliminary data.</text>
</comment>
<keyword evidence="2" id="KW-1185">Reference proteome</keyword>
<dbReference type="PANTHER" id="PTHR36173">
    <property type="entry name" value="RIBONUCLEASE VAPC16-RELATED"/>
    <property type="match status" value="1"/>
</dbReference>
<dbReference type="AlphaFoldDB" id="A0A939G0U0"/>
<dbReference type="RefSeq" id="WP_207334292.1">
    <property type="nucleotide sequence ID" value="NZ_JAFMYU010000003.1"/>
</dbReference>